<feature type="transmembrane region" description="Helical" evidence="4">
    <location>
        <begin position="12"/>
        <end position="35"/>
    </location>
</feature>
<proteinExistence type="inferred from homology"/>
<feature type="domain" description="Methyl-accepting transducer" evidence="5">
    <location>
        <begin position="439"/>
        <end position="682"/>
    </location>
</feature>
<dbReference type="SMART" id="SM00304">
    <property type="entry name" value="HAMP"/>
    <property type="match status" value="1"/>
</dbReference>
<dbReference type="STRING" id="1123029.SAMN02745172_02728"/>
<dbReference type="PANTHER" id="PTHR32089">
    <property type="entry name" value="METHYL-ACCEPTING CHEMOTAXIS PROTEIN MCPB"/>
    <property type="match status" value="1"/>
</dbReference>
<accession>A0A1M7ZN33</accession>
<gene>
    <name evidence="7" type="ORF">SAMN02745172_02728</name>
</gene>
<keyword evidence="1 3" id="KW-0807">Transducer</keyword>
<evidence type="ECO:0000256" key="3">
    <source>
        <dbReference type="PROSITE-ProRule" id="PRU00284"/>
    </source>
</evidence>
<reference evidence="7 8" key="1">
    <citation type="submission" date="2016-12" db="EMBL/GenBank/DDBJ databases">
        <authorList>
            <person name="Song W.-J."/>
            <person name="Kurnit D.M."/>
        </authorList>
    </citation>
    <scope>NUCLEOTIDE SEQUENCE [LARGE SCALE GENOMIC DNA]</scope>
    <source>
        <strain evidence="7 8">DSM 19599</strain>
    </source>
</reference>
<feature type="transmembrane region" description="Helical" evidence="4">
    <location>
        <begin position="329"/>
        <end position="351"/>
    </location>
</feature>
<dbReference type="CDD" id="cd06225">
    <property type="entry name" value="HAMP"/>
    <property type="match status" value="1"/>
</dbReference>
<evidence type="ECO:0000259" key="6">
    <source>
        <dbReference type="PROSITE" id="PS50885"/>
    </source>
</evidence>
<dbReference type="Proteomes" id="UP000186406">
    <property type="component" value="Unassembled WGS sequence"/>
</dbReference>
<protein>
    <submittedName>
        <fullName evidence="7">Methyl-accepting chemotaxis protein</fullName>
    </submittedName>
</protein>
<evidence type="ECO:0000256" key="2">
    <source>
        <dbReference type="ARBA" id="ARBA00029447"/>
    </source>
</evidence>
<dbReference type="RefSeq" id="WP_073629555.1">
    <property type="nucleotide sequence ID" value="NZ_FRXO01000005.1"/>
</dbReference>
<dbReference type="InterPro" id="IPR003660">
    <property type="entry name" value="HAMP_dom"/>
</dbReference>
<dbReference type="PROSITE" id="PS51257">
    <property type="entry name" value="PROKAR_LIPOPROTEIN"/>
    <property type="match status" value="1"/>
</dbReference>
<dbReference type="PROSITE" id="PS50111">
    <property type="entry name" value="CHEMOTAXIS_TRANSDUC_2"/>
    <property type="match status" value="1"/>
</dbReference>
<dbReference type="SUPFAM" id="SSF58104">
    <property type="entry name" value="Methyl-accepting chemotaxis protein (MCP) signaling domain"/>
    <property type="match status" value="1"/>
</dbReference>
<dbReference type="SMART" id="SM00283">
    <property type="entry name" value="MA"/>
    <property type="match status" value="1"/>
</dbReference>
<keyword evidence="4" id="KW-0812">Transmembrane</keyword>
<dbReference type="PANTHER" id="PTHR32089:SF112">
    <property type="entry name" value="LYSOZYME-LIKE PROTEIN-RELATED"/>
    <property type="match status" value="1"/>
</dbReference>
<keyword evidence="8" id="KW-1185">Reference proteome</keyword>
<evidence type="ECO:0000313" key="8">
    <source>
        <dbReference type="Proteomes" id="UP000186406"/>
    </source>
</evidence>
<evidence type="ECO:0000256" key="1">
    <source>
        <dbReference type="ARBA" id="ARBA00023224"/>
    </source>
</evidence>
<dbReference type="GO" id="GO:0016020">
    <property type="term" value="C:membrane"/>
    <property type="evidence" value="ECO:0007669"/>
    <property type="project" value="InterPro"/>
</dbReference>
<evidence type="ECO:0000256" key="4">
    <source>
        <dbReference type="SAM" id="Phobius"/>
    </source>
</evidence>
<dbReference type="GO" id="GO:0007165">
    <property type="term" value="P:signal transduction"/>
    <property type="evidence" value="ECO:0007669"/>
    <property type="project" value="UniProtKB-KW"/>
</dbReference>
<dbReference type="Gene3D" id="1.10.287.950">
    <property type="entry name" value="Methyl-accepting chemotaxis protein"/>
    <property type="match status" value="1"/>
</dbReference>
<organism evidence="7 8">
    <name type="scientific">Pseudoxanthobacter soli DSM 19599</name>
    <dbReference type="NCBI Taxonomy" id="1123029"/>
    <lineage>
        <taxon>Bacteria</taxon>
        <taxon>Pseudomonadati</taxon>
        <taxon>Pseudomonadota</taxon>
        <taxon>Alphaproteobacteria</taxon>
        <taxon>Hyphomicrobiales</taxon>
        <taxon>Segnochrobactraceae</taxon>
        <taxon>Pseudoxanthobacter</taxon>
    </lineage>
</organism>
<sequence>MSKPHAVSISIAATLTALIAVMSLIVVLACGYVAWEQYRQYKFANVVGQMAEVEKQLFHALQTFRSERNATAAALALPPAEAAAAAATFAADRKELDDVMRIVSANIDLPYAPDWRKAAKSLEVIYRTHLERRKAVDAALAVSVETRNPQLLIRFMPETGDFLKAIERASDTLEAALRNLDAVAGNYVRAKTLTWQVHASGGEIALAIITALSEARAFSPIESQKAQIAQIRTATLWAQVKEFATAPGTPKIFAEKAGAVEKGFIGGQFAARQSQLIANLRNGASGYSLAEYRAEADKAFVPLVALASAFMDAALDQARTSAGEARTSFLWAVGAMVVGLVVAVASFVVIWRRVLRPLKRMTGAMLRLADNDLSTEVPDTDRGDEIGRMAGAVLVFKDGMVRNAALEAEAERARAEAERQRRQATRDLADGFDAAIGGIVGTVSSAATKLQSTAEQLSQSANETAYQSTAVSAAAEQASANVRSVAAFATQLGSSIDGIGRRIETSTRMSGDAVREAGDAAAIVRDLAEATSRIGAIVDLINAIAAQTNLLALNATIEAARAGEAGRGFAVVAAEVKTLASQTSKATSDIARQIGDIQHSTADAVQAIDGIRVTIEKMNAVANEIALAVDEQHSATGEIVQNVDQAASGTYEVTSNMSGVAQAAEGTGAAANQVLAASSELSTQSELLRERVGRFLEDIRAAA</sequence>
<dbReference type="Gene3D" id="6.10.340.10">
    <property type="match status" value="1"/>
</dbReference>
<dbReference type="Pfam" id="PF00672">
    <property type="entry name" value="HAMP"/>
    <property type="match status" value="1"/>
</dbReference>
<name>A0A1M7ZN33_9HYPH</name>
<feature type="domain" description="HAMP" evidence="6">
    <location>
        <begin position="352"/>
        <end position="405"/>
    </location>
</feature>
<dbReference type="PROSITE" id="PS50885">
    <property type="entry name" value="HAMP"/>
    <property type="match status" value="1"/>
</dbReference>
<dbReference type="InterPro" id="IPR004089">
    <property type="entry name" value="MCPsignal_dom"/>
</dbReference>
<comment type="similarity">
    <text evidence="2">Belongs to the methyl-accepting chemotaxis (MCP) protein family.</text>
</comment>
<dbReference type="AlphaFoldDB" id="A0A1M7ZN33"/>
<dbReference type="OrthoDB" id="3378718at2"/>
<keyword evidence="4" id="KW-1133">Transmembrane helix</keyword>
<evidence type="ECO:0000259" key="5">
    <source>
        <dbReference type="PROSITE" id="PS50111"/>
    </source>
</evidence>
<keyword evidence="4" id="KW-0472">Membrane</keyword>
<dbReference type="Pfam" id="PF00015">
    <property type="entry name" value="MCPsignal"/>
    <property type="match status" value="1"/>
</dbReference>
<dbReference type="EMBL" id="FRXO01000005">
    <property type="protein sequence ID" value="SHO66076.1"/>
    <property type="molecule type" value="Genomic_DNA"/>
</dbReference>
<evidence type="ECO:0000313" key="7">
    <source>
        <dbReference type="EMBL" id="SHO66076.1"/>
    </source>
</evidence>